<dbReference type="Gene3D" id="2.120.10.80">
    <property type="entry name" value="Kelch-type beta propeller"/>
    <property type="match status" value="2"/>
</dbReference>
<proteinExistence type="predicted"/>
<feature type="region of interest" description="Disordered" evidence="3">
    <location>
        <begin position="565"/>
        <end position="584"/>
    </location>
</feature>
<dbReference type="Pfam" id="PF01344">
    <property type="entry name" value="Kelch_1"/>
    <property type="match status" value="1"/>
</dbReference>
<evidence type="ECO:0000256" key="1">
    <source>
        <dbReference type="ARBA" id="ARBA00022441"/>
    </source>
</evidence>
<dbReference type="InterPro" id="IPR015915">
    <property type="entry name" value="Kelch-typ_b-propeller"/>
</dbReference>
<keyword evidence="2" id="KW-0677">Repeat</keyword>
<dbReference type="InterPro" id="IPR051568">
    <property type="entry name" value="LZTR1/Attractin"/>
</dbReference>
<dbReference type="PANTHER" id="PTHR46376:SF1">
    <property type="entry name" value="LEUCINE-ZIPPER-LIKE TRANSCRIPTIONAL REGULATOR 1"/>
    <property type="match status" value="1"/>
</dbReference>
<organism evidence="4 5">
    <name type="scientific">Zophobas morio</name>
    <dbReference type="NCBI Taxonomy" id="2755281"/>
    <lineage>
        <taxon>Eukaryota</taxon>
        <taxon>Metazoa</taxon>
        <taxon>Ecdysozoa</taxon>
        <taxon>Arthropoda</taxon>
        <taxon>Hexapoda</taxon>
        <taxon>Insecta</taxon>
        <taxon>Pterygota</taxon>
        <taxon>Neoptera</taxon>
        <taxon>Endopterygota</taxon>
        <taxon>Coleoptera</taxon>
        <taxon>Polyphaga</taxon>
        <taxon>Cucujiformia</taxon>
        <taxon>Tenebrionidae</taxon>
        <taxon>Zophobas</taxon>
    </lineage>
</organism>
<evidence type="ECO:0000313" key="5">
    <source>
        <dbReference type="Proteomes" id="UP001168821"/>
    </source>
</evidence>
<dbReference type="AlphaFoldDB" id="A0AA38HQU1"/>
<sequence>MWSAVAPVDLESPAPSARSKHSATLIGENVYLLGGRNGNLPTKDFWKYNMISGKWNLLQPCGDKLPSLQEHSAVAHKDRIYVFGGEVGFSAGTETPLWCYDIKNNSWRKIRAKKGVATPRGRRGHSALVHRETMLVYGGYQDLRGSCSELWAFHFETESWHLLSTSPPKPTNNMDLLPPPRHKHSAIIHDDSMWVYGGMTDLQERGDLWRWDTISKKWSLIKSKINPGPLHSHAVCRLPSSMLLFGGERNGHPTNELWKFNFSVETWEKISVSGAKPQPRSESVAFAISELSLHESVNYLDKTRVRSRTCISADRSNRHSSYLPNNRVAPCEKTYIFQPSQANYTDGSELHQIASEDKPMRGFLQEITKISQISRLNSKCSYTVLAGCTTDSTESLLKQHATPPNFEETDSDITPRSTMVKSKSAYVIKKKYQIDNDEQKEVERRRNDLTKKITREPISVPNFSALTLPTPALTPVEATKLVYLDTDDENEIMNDSYPNDTVQVGKRASLSFNNPPKRGESYNSHLGYADNPLYQHMMKLQNEQENVSSTSDYASIETMNRLSSASNYSVKTNHDENQKNREKDGPFGFCNPNYMGPDIKHVAKLLTHQSSLGVQSSEEDLLELQEYNGVINRNTKVLYRSSLRNHPSNFPALDNVRPKDSKRRAHSAGRAERIRVEKTMSDETDFDRILDYVPLYVYIIGGKEHGQVTIFQRPISIWKLKLF</sequence>
<comment type="caution">
    <text evidence="4">The sequence shown here is derived from an EMBL/GenBank/DDBJ whole genome shotgun (WGS) entry which is preliminary data.</text>
</comment>
<dbReference type="EMBL" id="JALNTZ010000008">
    <property type="protein sequence ID" value="KAJ3642300.1"/>
    <property type="molecule type" value="Genomic_DNA"/>
</dbReference>
<dbReference type="InterPro" id="IPR006652">
    <property type="entry name" value="Kelch_1"/>
</dbReference>
<dbReference type="Proteomes" id="UP001168821">
    <property type="component" value="Unassembled WGS sequence"/>
</dbReference>
<keyword evidence="5" id="KW-1185">Reference proteome</keyword>
<dbReference type="Pfam" id="PF24681">
    <property type="entry name" value="Kelch_KLHDC2_KLHL20_DRC7"/>
    <property type="match status" value="1"/>
</dbReference>
<accession>A0AA38HQU1</accession>
<reference evidence="4" key="1">
    <citation type="journal article" date="2023" name="G3 (Bethesda)">
        <title>Whole genome assemblies of Zophobas morio and Tenebrio molitor.</title>
        <authorList>
            <person name="Kaur S."/>
            <person name="Stinson S.A."/>
            <person name="diCenzo G.C."/>
        </authorList>
    </citation>
    <scope>NUCLEOTIDE SEQUENCE</scope>
    <source>
        <strain evidence="4">QUZm001</strain>
    </source>
</reference>
<evidence type="ECO:0000256" key="3">
    <source>
        <dbReference type="SAM" id="MobiDB-lite"/>
    </source>
</evidence>
<dbReference type="GO" id="GO:0005794">
    <property type="term" value="C:Golgi apparatus"/>
    <property type="evidence" value="ECO:0007669"/>
    <property type="project" value="TreeGrafter"/>
</dbReference>
<protein>
    <recommendedName>
        <fullName evidence="6">Tip elongation aberrant protein 1</fullName>
    </recommendedName>
</protein>
<evidence type="ECO:0000256" key="2">
    <source>
        <dbReference type="ARBA" id="ARBA00022737"/>
    </source>
</evidence>
<evidence type="ECO:0008006" key="6">
    <source>
        <dbReference type="Google" id="ProtNLM"/>
    </source>
</evidence>
<feature type="region of interest" description="Disordered" evidence="3">
    <location>
        <begin position="649"/>
        <end position="671"/>
    </location>
</feature>
<evidence type="ECO:0000313" key="4">
    <source>
        <dbReference type="EMBL" id="KAJ3642300.1"/>
    </source>
</evidence>
<feature type="compositionally biased region" description="Basic and acidic residues" evidence="3">
    <location>
        <begin position="572"/>
        <end position="584"/>
    </location>
</feature>
<gene>
    <name evidence="4" type="ORF">Zmor_025100</name>
</gene>
<feature type="region of interest" description="Disordered" evidence="3">
    <location>
        <begin position="399"/>
        <end position="418"/>
    </location>
</feature>
<keyword evidence="1" id="KW-0880">Kelch repeat</keyword>
<dbReference type="SUPFAM" id="SSF117281">
    <property type="entry name" value="Kelch motif"/>
    <property type="match status" value="1"/>
</dbReference>
<name>A0AA38HQU1_9CUCU</name>
<dbReference type="PANTHER" id="PTHR46376">
    <property type="entry name" value="LEUCINE-ZIPPER-LIKE TRANSCRIPTIONAL REGULATOR 1"/>
    <property type="match status" value="1"/>
</dbReference>